<evidence type="ECO:0000256" key="8">
    <source>
        <dbReference type="ARBA" id="ARBA00023002"/>
    </source>
</evidence>
<evidence type="ECO:0000256" key="4">
    <source>
        <dbReference type="ARBA" id="ARBA00022519"/>
    </source>
</evidence>
<keyword evidence="4" id="KW-0997">Cell inner membrane</keyword>
<proteinExistence type="inferred from homology"/>
<evidence type="ECO:0000256" key="7">
    <source>
        <dbReference type="ARBA" id="ARBA00022989"/>
    </source>
</evidence>
<dbReference type="Proteomes" id="UP000193285">
    <property type="component" value="Unassembled WGS sequence"/>
</dbReference>
<sequence>MPLWSRLGAVCRREASAERWKRPKKYLWLLAAAVPALIFPCWLAAQRTGFGVFWWGVPILAFVIIPVLDHLMGPDVTDNPDESVLAWLETNRFYRWATYLYLPNQYLSLVFACWLWSGGGWVSMGLADKVGLMATVGLVGGLAINAAHELGHTRIQAERRLSKVALAQTCYGHFYVEHNRGHHVRVATPEDPASARLGEHLYAFIPRSVLGGLRSAWRLEADRLAGMGKSRWSLSNDVLNAWLMSAALFTVLSVWFGPVVLPWLIGQAIIGFCLLETVNYMEHYGLRRQKLPSGRYERVRPAHSWNSSSVITNVLLFHLQRHSDHHANPLRPYQVLRHVDEAPQLPSGYSAMLLVALLPPLWRRVMDPRVLDFYGGDVRLAALKPGADRPRPALRFQAWPRSLRVSMSR</sequence>
<comment type="caution">
    <text evidence="14">The sequence shown here is derived from an EMBL/GenBank/DDBJ whole genome shotgun (WGS) entry which is preliminary data.</text>
</comment>
<keyword evidence="8" id="KW-0560">Oxidoreductase</keyword>
<dbReference type="InterPro" id="IPR005804">
    <property type="entry name" value="FA_desaturase_dom"/>
</dbReference>
<feature type="domain" description="Fatty acid desaturase" evidence="13">
    <location>
        <begin position="133"/>
        <end position="349"/>
    </location>
</feature>
<evidence type="ECO:0000256" key="1">
    <source>
        <dbReference type="ARBA" id="ARBA00004429"/>
    </source>
</evidence>
<evidence type="ECO:0000256" key="5">
    <source>
        <dbReference type="ARBA" id="ARBA00022692"/>
    </source>
</evidence>
<evidence type="ECO:0000313" key="14">
    <source>
        <dbReference type="EMBL" id="ORW48102.1"/>
    </source>
</evidence>
<feature type="transmembrane region" description="Helical" evidence="12">
    <location>
        <begin position="26"/>
        <end position="45"/>
    </location>
</feature>
<name>A0A1X2AB59_9MYCO</name>
<evidence type="ECO:0000256" key="6">
    <source>
        <dbReference type="ARBA" id="ARBA00022723"/>
    </source>
</evidence>
<gene>
    <name evidence="14" type="ORF">AWB90_12145</name>
</gene>
<protein>
    <submittedName>
        <fullName evidence="14">Alkane 1-monooxygenase</fullName>
    </submittedName>
</protein>
<dbReference type="AlphaFoldDB" id="A0A1X2AB59"/>
<organism evidence="14 15">
    <name type="scientific">Mycobacterium paraense</name>
    <dbReference type="NCBI Taxonomy" id="767916"/>
    <lineage>
        <taxon>Bacteria</taxon>
        <taxon>Bacillati</taxon>
        <taxon>Actinomycetota</taxon>
        <taxon>Actinomycetes</taxon>
        <taxon>Mycobacteriales</taxon>
        <taxon>Mycobacteriaceae</taxon>
        <taxon>Mycobacterium</taxon>
        <taxon>Mycobacterium simiae complex</taxon>
    </lineage>
</organism>
<dbReference type="GO" id="GO:0004497">
    <property type="term" value="F:monooxygenase activity"/>
    <property type="evidence" value="ECO:0007669"/>
    <property type="project" value="UniProtKB-KW"/>
</dbReference>
<accession>A0A1X2AB59</accession>
<dbReference type="CDD" id="cd03512">
    <property type="entry name" value="Alkane-hydroxylase"/>
    <property type="match status" value="1"/>
</dbReference>
<dbReference type="STRING" id="767916.AWB91_23360"/>
<evidence type="ECO:0000256" key="2">
    <source>
        <dbReference type="ARBA" id="ARBA00010823"/>
    </source>
</evidence>
<dbReference type="PANTHER" id="PTHR38674:SF1">
    <property type="entry name" value="ALKANE 1-MONOOXYGENASE 1"/>
    <property type="match status" value="1"/>
</dbReference>
<dbReference type="GO" id="GO:0046872">
    <property type="term" value="F:metal ion binding"/>
    <property type="evidence" value="ECO:0007669"/>
    <property type="project" value="UniProtKB-KW"/>
</dbReference>
<feature type="transmembrane region" description="Helical" evidence="12">
    <location>
        <begin position="130"/>
        <end position="150"/>
    </location>
</feature>
<evidence type="ECO:0000259" key="13">
    <source>
        <dbReference type="Pfam" id="PF00487"/>
    </source>
</evidence>
<dbReference type="PANTHER" id="PTHR38674">
    <property type="entry name" value="ALKANE 1-MONOOXYGENASE 1"/>
    <property type="match status" value="1"/>
</dbReference>
<comment type="similarity">
    <text evidence="2">Belongs to the fatty acid desaturase type 1 family. AlkB subfamily.</text>
</comment>
<evidence type="ECO:0000256" key="12">
    <source>
        <dbReference type="SAM" id="Phobius"/>
    </source>
</evidence>
<evidence type="ECO:0000256" key="9">
    <source>
        <dbReference type="ARBA" id="ARBA00023004"/>
    </source>
</evidence>
<dbReference type="Pfam" id="PF00487">
    <property type="entry name" value="FA_desaturase"/>
    <property type="match status" value="1"/>
</dbReference>
<feature type="transmembrane region" description="Helical" evidence="12">
    <location>
        <begin position="238"/>
        <end position="257"/>
    </location>
</feature>
<keyword evidence="5 12" id="KW-0812">Transmembrane</keyword>
<dbReference type="RefSeq" id="WP_241520417.1">
    <property type="nucleotide sequence ID" value="NZ_JACKVQ010000006.1"/>
</dbReference>
<comment type="subcellular location">
    <subcellularLocation>
        <location evidence="1">Cell inner membrane</location>
        <topology evidence="1">Multi-pass membrane protein</topology>
    </subcellularLocation>
</comment>
<dbReference type="EMBL" id="LQPN01000040">
    <property type="protein sequence ID" value="ORW48102.1"/>
    <property type="molecule type" value="Genomic_DNA"/>
</dbReference>
<evidence type="ECO:0000256" key="3">
    <source>
        <dbReference type="ARBA" id="ARBA00022475"/>
    </source>
</evidence>
<keyword evidence="6" id="KW-0479">Metal-binding</keyword>
<evidence type="ECO:0000256" key="11">
    <source>
        <dbReference type="ARBA" id="ARBA00023136"/>
    </source>
</evidence>
<reference evidence="14 15" key="1">
    <citation type="journal article" date="2015" name="Emerg. Microbes Infect.">
        <title>Characterization of 17 strains belonging to the Mycobacterium simiae complex and description of Mycobacterium paraense sp. nov.</title>
        <authorList>
            <person name="Fusco da Costa A.R."/>
            <person name="Fedrizzi T."/>
            <person name="Lopes M.L."/>
            <person name="Pecorari M."/>
            <person name="Oliveira da Costa W.L."/>
            <person name="Giacobazzi E."/>
            <person name="da Costa Bahia J.R."/>
            <person name="De Sanctis V."/>
            <person name="Batista Lima K.V."/>
            <person name="Bertorelli R."/>
            <person name="Grottola A."/>
            <person name="Fabio A."/>
            <person name="Mariottini A."/>
            <person name="Ferretti P."/>
            <person name="Di Leva F."/>
            <person name="Fregni Serpini G."/>
            <person name="Tagliazucchi S."/>
            <person name="Rumpianesi F."/>
            <person name="Jousson O."/>
            <person name="Segata N."/>
            <person name="Tortoli E."/>
        </authorList>
    </citation>
    <scope>NUCLEOTIDE SEQUENCE [LARGE SCALE GENOMIC DNA]</scope>
    <source>
        <strain evidence="14 15">IEC33</strain>
    </source>
</reference>
<dbReference type="InterPro" id="IPR033885">
    <property type="entry name" value="AlkB/XylM"/>
</dbReference>
<feature type="transmembrane region" description="Helical" evidence="12">
    <location>
        <begin position="263"/>
        <end position="281"/>
    </location>
</feature>
<dbReference type="GO" id="GO:0005886">
    <property type="term" value="C:plasma membrane"/>
    <property type="evidence" value="ECO:0007669"/>
    <property type="project" value="UniProtKB-SubCell"/>
</dbReference>
<keyword evidence="7 12" id="KW-1133">Transmembrane helix</keyword>
<keyword evidence="11 12" id="KW-0472">Membrane</keyword>
<dbReference type="GO" id="GO:0006629">
    <property type="term" value="P:lipid metabolic process"/>
    <property type="evidence" value="ECO:0007669"/>
    <property type="project" value="InterPro"/>
</dbReference>
<keyword evidence="3" id="KW-1003">Cell membrane</keyword>
<evidence type="ECO:0000313" key="15">
    <source>
        <dbReference type="Proteomes" id="UP000193285"/>
    </source>
</evidence>
<keyword evidence="9" id="KW-0408">Iron</keyword>
<keyword evidence="10 14" id="KW-0503">Monooxygenase</keyword>
<feature type="transmembrane region" description="Helical" evidence="12">
    <location>
        <begin position="51"/>
        <end position="68"/>
    </location>
</feature>
<evidence type="ECO:0000256" key="10">
    <source>
        <dbReference type="ARBA" id="ARBA00023033"/>
    </source>
</evidence>